<organism evidence="13 14">
    <name type="scientific">Reichenbachiella agariperforans</name>
    <dbReference type="NCBI Taxonomy" id="156994"/>
    <lineage>
        <taxon>Bacteria</taxon>
        <taxon>Pseudomonadati</taxon>
        <taxon>Bacteroidota</taxon>
        <taxon>Cytophagia</taxon>
        <taxon>Cytophagales</taxon>
        <taxon>Reichenbachiellaceae</taxon>
        <taxon>Reichenbachiella</taxon>
    </lineage>
</organism>
<keyword evidence="6" id="KW-0460">Magnesium</keyword>
<dbReference type="GO" id="GO:0005737">
    <property type="term" value="C:cytoplasm"/>
    <property type="evidence" value="ECO:0007669"/>
    <property type="project" value="TreeGrafter"/>
</dbReference>
<feature type="active site" evidence="11">
    <location>
        <position position="64"/>
    </location>
</feature>
<proteinExistence type="inferred from homology"/>
<dbReference type="PANTHER" id="PTHR10885:SF0">
    <property type="entry name" value="ISOPENTENYL-DIPHOSPHATE DELTA-ISOMERASE"/>
    <property type="match status" value="1"/>
</dbReference>
<protein>
    <recommendedName>
        <fullName evidence="3 10">Isopentenyl-diphosphate delta-isomerase</fullName>
        <ecNumber evidence="3 10">5.3.3.2</ecNumber>
    </recommendedName>
</protein>
<dbReference type="UniPathway" id="UPA00059">
    <property type="reaction ID" value="UER00104"/>
</dbReference>
<keyword evidence="14" id="KW-1185">Reference proteome</keyword>
<dbReference type="CDD" id="cd02885">
    <property type="entry name" value="NUDIX_IPP_Isomerase"/>
    <property type="match status" value="1"/>
</dbReference>
<keyword evidence="5" id="KW-0479">Metal-binding</keyword>
<dbReference type="Gene3D" id="3.90.79.10">
    <property type="entry name" value="Nucleoside Triphosphate Pyrophosphohydrolase"/>
    <property type="match status" value="1"/>
</dbReference>
<feature type="active site" evidence="11">
    <location>
        <position position="111"/>
    </location>
</feature>
<evidence type="ECO:0000313" key="14">
    <source>
        <dbReference type="Proteomes" id="UP000184474"/>
    </source>
</evidence>
<dbReference type="EMBL" id="FRAA01000001">
    <property type="protein sequence ID" value="SHJ55481.1"/>
    <property type="molecule type" value="Genomic_DNA"/>
</dbReference>
<dbReference type="STRING" id="156994.SAMN04488028_101487"/>
<dbReference type="AlphaFoldDB" id="A0A1M6K929"/>
<dbReference type="PIRSF" id="PIRSF018427">
    <property type="entry name" value="Isopntndiph_ism"/>
    <property type="match status" value="1"/>
</dbReference>
<dbReference type="PANTHER" id="PTHR10885">
    <property type="entry name" value="ISOPENTENYL-DIPHOSPHATE DELTA-ISOMERASE"/>
    <property type="match status" value="1"/>
</dbReference>
<evidence type="ECO:0000256" key="5">
    <source>
        <dbReference type="ARBA" id="ARBA00022723"/>
    </source>
</evidence>
<reference evidence="14" key="1">
    <citation type="submission" date="2016-11" db="EMBL/GenBank/DDBJ databases">
        <authorList>
            <person name="Varghese N."/>
            <person name="Submissions S."/>
        </authorList>
    </citation>
    <scope>NUCLEOTIDE SEQUENCE [LARGE SCALE GENOMIC DNA]</scope>
    <source>
        <strain evidence="14">DSM 26134</strain>
    </source>
</reference>
<comment type="similarity">
    <text evidence="2">Belongs to the IPP isomerase type 1 family.</text>
</comment>
<dbReference type="GO" id="GO:0050992">
    <property type="term" value="P:dimethylallyl diphosphate biosynthetic process"/>
    <property type="evidence" value="ECO:0007669"/>
    <property type="project" value="UniProtKB-UniPathway"/>
</dbReference>
<dbReference type="InterPro" id="IPR000086">
    <property type="entry name" value="NUDIX_hydrolase_dom"/>
</dbReference>
<dbReference type="GO" id="GO:0009240">
    <property type="term" value="P:isopentenyl diphosphate biosynthetic process"/>
    <property type="evidence" value="ECO:0007669"/>
    <property type="project" value="TreeGrafter"/>
</dbReference>
<dbReference type="GO" id="GO:0004452">
    <property type="term" value="F:isopentenyl-diphosphate delta-isomerase activity"/>
    <property type="evidence" value="ECO:0007669"/>
    <property type="project" value="UniProtKB-UniRule"/>
</dbReference>
<keyword evidence="4" id="KW-0963">Cytoplasm</keyword>
<dbReference type="NCBIfam" id="TIGR02150">
    <property type="entry name" value="IPP_isom_1"/>
    <property type="match status" value="1"/>
</dbReference>
<evidence type="ECO:0000259" key="12">
    <source>
        <dbReference type="PROSITE" id="PS51462"/>
    </source>
</evidence>
<gene>
    <name evidence="13" type="ORF">SAMN04488028_101487</name>
</gene>
<evidence type="ECO:0000256" key="11">
    <source>
        <dbReference type="PIRSR" id="PIRSR018427-1"/>
    </source>
</evidence>
<dbReference type="NCBIfam" id="NF002995">
    <property type="entry name" value="PRK03759.1"/>
    <property type="match status" value="1"/>
</dbReference>
<evidence type="ECO:0000256" key="10">
    <source>
        <dbReference type="NCBIfam" id="TIGR02150"/>
    </source>
</evidence>
<feature type="domain" description="Nudix hydrolase" evidence="12">
    <location>
        <begin position="27"/>
        <end position="159"/>
    </location>
</feature>
<evidence type="ECO:0000313" key="13">
    <source>
        <dbReference type="EMBL" id="SHJ55481.1"/>
    </source>
</evidence>
<evidence type="ECO:0000256" key="2">
    <source>
        <dbReference type="ARBA" id="ARBA00007579"/>
    </source>
</evidence>
<dbReference type="RefSeq" id="WP_073119098.1">
    <property type="nucleotide sequence ID" value="NZ_FRAA01000001.1"/>
</dbReference>
<dbReference type="InterPro" id="IPR011876">
    <property type="entry name" value="IsopentenylPP_isomerase_typ1"/>
</dbReference>
<evidence type="ECO:0000256" key="8">
    <source>
        <dbReference type="ARBA" id="ARBA00023229"/>
    </source>
</evidence>
<dbReference type="GO" id="GO:0046872">
    <property type="term" value="F:metal ion binding"/>
    <property type="evidence" value="ECO:0007669"/>
    <property type="project" value="UniProtKB-KW"/>
</dbReference>
<keyword evidence="7" id="KW-0464">Manganese</keyword>
<dbReference type="EC" id="5.3.3.2" evidence="3 10"/>
<evidence type="ECO:0000256" key="9">
    <source>
        <dbReference type="ARBA" id="ARBA00023235"/>
    </source>
</evidence>
<dbReference type="InterPro" id="IPR056375">
    <property type="entry name" value="Idi_bact"/>
</dbReference>
<keyword evidence="9 13" id="KW-0413">Isomerase</keyword>
<evidence type="ECO:0000256" key="4">
    <source>
        <dbReference type="ARBA" id="ARBA00022490"/>
    </source>
</evidence>
<evidence type="ECO:0000256" key="7">
    <source>
        <dbReference type="ARBA" id="ARBA00023211"/>
    </source>
</evidence>
<keyword evidence="8" id="KW-0414">Isoprene biosynthesis</keyword>
<evidence type="ECO:0000256" key="3">
    <source>
        <dbReference type="ARBA" id="ARBA00012057"/>
    </source>
</evidence>
<evidence type="ECO:0000256" key="1">
    <source>
        <dbReference type="ARBA" id="ARBA00004826"/>
    </source>
</evidence>
<dbReference type="Pfam" id="PF00293">
    <property type="entry name" value="NUDIX"/>
    <property type="match status" value="1"/>
</dbReference>
<evidence type="ECO:0000256" key="6">
    <source>
        <dbReference type="ARBA" id="ARBA00022842"/>
    </source>
</evidence>
<dbReference type="HAMAP" id="MF_00202">
    <property type="entry name" value="Idi"/>
    <property type="match status" value="1"/>
</dbReference>
<sequence length="173" mass="20035">MEEVVLVDHLDNEIGTAEKLTAHRDGSLHRAFSIFLFNSKGEMLLQKRAAGKYHSANLWSNSCCSHPRPAENLADAAHRRMREELGITTDLKWLLSFQYKIDFDNGLIEHELDHVFVGQTDQPMLLNPDEVSEIKYINPEQLKKDIAVHPDQYTFWFKELVDRVLDNYQPSIL</sequence>
<accession>A0A1M6K929</accession>
<dbReference type="SUPFAM" id="SSF55811">
    <property type="entry name" value="Nudix"/>
    <property type="match status" value="1"/>
</dbReference>
<dbReference type="Proteomes" id="UP000184474">
    <property type="component" value="Unassembled WGS sequence"/>
</dbReference>
<dbReference type="InterPro" id="IPR015797">
    <property type="entry name" value="NUDIX_hydrolase-like_dom_sf"/>
</dbReference>
<name>A0A1M6K929_REIAG</name>
<dbReference type="PROSITE" id="PS51462">
    <property type="entry name" value="NUDIX"/>
    <property type="match status" value="1"/>
</dbReference>
<comment type="pathway">
    <text evidence="1">Isoprenoid biosynthesis; dimethylallyl diphosphate biosynthesis; dimethylallyl diphosphate from isopentenyl diphosphate: step 1/1.</text>
</comment>